<dbReference type="RefSeq" id="WP_183365298.1">
    <property type="nucleotide sequence ID" value="NZ_JACIEZ010000002.1"/>
</dbReference>
<evidence type="ECO:0000313" key="2">
    <source>
        <dbReference type="Proteomes" id="UP000528286"/>
    </source>
</evidence>
<organism evidence="1 2">
    <name type="scientific">Gellertiella hungarica</name>
    <dbReference type="NCBI Taxonomy" id="1572859"/>
    <lineage>
        <taxon>Bacteria</taxon>
        <taxon>Pseudomonadati</taxon>
        <taxon>Pseudomonadota</taxon>
        <taxon>Alphaproteobacteria</taxon>
        <taxon>Hyphomicrobiales</taxon>
        <taxon>Rhizobiaceae</taxon>
        <taxon>Gellertiella</taxon>
    </lineage>
</organism>
<name>A0A7W6J540_9HYPH</name>
<dbReference type="EMBL" id="JACIEZ010000002">
    <property type="protein sequence ID" value="MBB4064056.1"/>
    <property type="molecule type" value="Genomic_DNA"/>
</dbReference>
<evidence type="ECO:0000313" key="1">
    <source>
        <dbReference type="EMBL" id="MBB4064056.1"/>
    </source>
</evidence>
<dbReference type="AlphaFoldDB" id="A0A7W6J540"/>
<sequence length="177" mass="19401">MTYEAPTKILAPDLGIGWQTGFELSVEMSPIAQSANIIRNWNGVAKNLAEEEFRLFAIKINSNADFRPPALANMWPGTVFSLVPPNEVCVIIPVGGTTAVFPRNVHEARALTMAFDDVGHTVSGKTVTLSAPAIVPVRVYARLEYTVMVTEPWSETYQEATADSQWQLSTEELGGLY</sequence>
<accession>A0A7W6J540</accession>
<protein>
    <submittedName>
        <fullName evidence="1">Uncharacterized protein</fullName>
    </submittedName>
</protein>
<dbReference type="Proteomes" id="UP000528286">
    <property type="component" value="Unassembled WGS sequence"/>
</dbReference>
<proteinExistence type="predicted"/>
<keyword evidence="2" id="KW-1185">Reference proteome</keyword>
<gene>
    <name evidence="1" type="ORF">GGR23_001233</name>
</gene>
<comment type="caution">
    <text evidence="1">The sequence shown here is derived from an EMBL/GenBank/DDBJ whole genome shotgun (WGS) entry which is preliminary data.</text>
</comment>
<reference evidence="1 2" key="1">
    <citation type="submission" date="2020-08" db="EMBL/GenBank/DDBJ databases">
        <title>Genomic Encyclopedia of Type Strains, Phase IV (KMG-IV): sequencing the most valuable type-strain genomes for metagenomic binning, comparative biology and taxonomic classification.</title>
        <authorList>
            <person name="Goeker M."/>
        </authorList>
    </citation>
    <scope>NUCLEOTIDE SEQUENCE [LARGE SCALE GENOMIC DNA]</scope>
    <source>
        <strain evidence="1 2">DSM 29853</strain>
    </source>
</reference>